<sequence length="159" mass="16908">MEVANTEAAAGAGEAAQEDDGVMASWLIVDDETAAELSKLLELFETPPPPMKVRFIDDPYSSPVIFQSSSAYVTINGNEESCGSSFSDADSSVMASVHLGTARGFGGAWEVEYAEARDWGMDVDLKVDGCDYDGDGDEDEAMLVEFLGEDIFGLGGRSL</sequence>
<name>A0AAV6X427_9LAMI</name>
<dbReference type="Proteomes" id="UP000826271">
    <property type="component" value="Unassembled WGS sequence"/>
</dbReference>
<organism evidence="1 2">
    <name type="scientific">Buddleja alternifolia</name>
    <dbReference type="NCBI Taxonomy" id="168488"/>
    <lineage>
        <taxon>Eukaryota</taxon>
        <taxon>Viridiplantae</taxon>
        <taxon>Streptophyta</taxon>
        <taxon>Embryophyta</taxon>
        <taxon>Tracheophyta</taxon>
        <taxon>Spermatophyta</taxon>
        <taxon>Magnoliopsida</taxon>
        <taxon>eudicotyledons</taxon>
        <taxon>Gunneridae</taxon>
        <taxon>Pentapetalae</taxon>
        <taxon>asterids</taxon>
        <taxon>lamiids</taxon>
        <taxon>Lamiales</taxon>
        <taxon>Scrophulariaceae</taxon>
        <taxon>Buddlejeae</taxon>
        <taxon>Buddleja</taxon>
    </lineage>
</organism>
<dbReference type="PANTHER" id="PTHR37265">
    <property type="entry name" value="OS01G0195300 PROTEIN"/>
    <property type="match status" value="1"/>
</dbReference>
<comment type="caution">
    <text evidence="1">The sequence shown here is derived from an EMBL/GenBank/DDBJ whole genome shotgun (WGS) entry which is preliminary data.</text>
</comment>
<reference evidence="1" key="1">
    <citation type="submission" date="2019-10" db="EMBL/GenBank/DDBJ databases">
        <authorList>
            <person name="Zhang R."/>
            <person name="Pan Y."/>
            <person name="Wang J."/>
            <person name="Ma R."/>
            <person name="Yu S."/>
        </authorList>
    </citation>
    <scope>NUCLEOTIDE SEQUENCE</scope>
    <source>
        <strain evidence="1">LA-IB0</strain>
        <tissue evidence="1">Leaf</tissue>
    </source>
</reference>
<protein>
    <submittedName>
        <fullName evidence="1">Uncharacterized protein</fullName>
    </submittedName>
</protein>
<evidence type="ECO:0000313" key="1">
    <source>
        <dbReference type="EMBL" id="KAG8376145.1"/>
    </source>
</evidence>
<evidence type="ECO:0000313" key="2">
    <source>
        <dbReference type="Proteomes" id="UP000826271"/>
    </source>
</evidence>
<gene>
    <name evidence="1" type="ORF">BUALT_Bualt09G0032800</name>
</gene>
<keyword evidence="2" id="KW-1185">Reference proteome</keyword>
<dbReference type="AlphaFoldDB" id="A0AAV6X427"/>
<proteinExistence type="predicted"/>
<dbReference type="EMBL" id="WHWC01000009">
    <property type="protein sequence ID" value="KAG8376145.1"/>
    <property type="molecule type" value="Genomic_DNA"/>
</dbReference>
<dbReference type="PANTHER" id="PTHR37265:SF5">
    <property type="entry name" value="OS01G0195300 PROTEIN"/>
    <property type="match status" value="1"/>
</dbReference>
<accession>A0AAV6X427</accession>